<accession>A0ABQ0CC66</accession>
<dbReference type="Proteomes" id="UP001628193">
    <property type="component" value="Unassembled WGS sequence"/>
</dbReference>
<organism evidence="12 13">
    <name type="scientific">Candidatus Magnetaquiglobus chichijimensis</name>
    <dbReference type="NCBI Taxonomy" id="3141448"/>
    <lineage>
        <taxon>Bacteria</taxon>
        <taxon>Pseudomonadati</taxon>
        <taxon>Pseudomonadota</taxon>
        <taxon>Magnetococcia</taxon>
        <taxon>Magnetococcales</taxon>
        <taxon>Candidatus Magnetaquicoccaceae</taxon>
        <taxon>Candidatus Magnetaquiglobus</taxon>
    </lineage>
</organism>
<dbReference type="InterPro" id="IPR039261">
    <property type="entry name" value="FNR_nucleotide-bd"/>
</dbReference>
<feature type="domain" description="FAD-binding FR-type" evidence="11">
    <location>
        <begin position="14"/>
        <end position="113"/>
    </location>
</feature>
<keyword evidence="7" id="KW-0249">Electron transport</keyword>
<dbReference type="SUPFAM" id="SSF52343">
    <property type="entry name" value="Ferredoxin reductase-like, C-terminal NADP-linked domain"/>
    <property type="match status" value="1"/>
</dbReference>
<evidence type="ECO:0000256" key="3">
    <source>
        <dbReference type="ARBA" id="ARBA00022630"/>
    </source>
</evidence>
<evidence type="ECO:0000256" key="8">
    <source>
        <dbReference type="ARBA" id="ARBA00023004"/>
    </source>
</evidence>
<dbReference type="PANTHER" id="PTHR43513">
    <property type="entry name" value="DIHYDROOROTATE DEHYDROGENASE B (NAD(+)), ELECTRON TRANSFER SUBUNIT"/>
    <property type="match status" value="1"/>
</dbReference>
<sequence length="303" mass="32555">MMTGCAPDKPHTCAKPLTAPLLVNRILPGGHGLLRLKVGKPLAARVQPGHFAQIVCDDNLTLPRPFSIMDVDCEEGTVEILYRIVGAGTGIMSGWQGGEEVRCLLPLGRTFTMPDLRVNVLLIAGGVGLAPVHFLARRLAERGQGAVLVWGIETEAPLRTIDARLDAFPLDVPFVEAPRALARLDALGVSSRLASLAPVSGRFQGYVTALAERYLAGISDGERSRTVVYACGPTPMLKAVHGLAVRFGLRGEVSLEERMACGFGVCAACVAPVRGMGEETWHYRKICTEGPVFEIADVAWEKY</sequence>
<name>A0ABQ0CC66_9PROT</name>
<dbReference type="InterPro" id="IPR017927">
    <property type="entry name" value="FAD-bd_FR_type"/>
</dbReference>
<dbReference type="EMBL" id="BAAFGK010000005">
    <property type="protein sequence ID" value="GAB0058459.1"/>
    <property type="molecule type" value="Genomic_DNA"/>
</dbReference>
<evidence type="ECO:0000256" key="1">
    <source>
        <dbReference type="ARBA" id="ARBA00006422"/>
    </source>
</evidence>
<dbReference type="Gene3D" id="2.10.240.10">
    <property type="entry name" value="Dihydroorotate dehydrogenase, electron transfer subunit"/>
    <property type="match status" value="1"/>
</dbReference>
<dbReference type="InterPro" id="IPR037117">
    <property type="entry name" value="Dihydroorotate_DH_ele_sf"/>
</dbReference>
<protein>
    <submittedName>
        <fullName evidence="12">Dihydroorotate dehydrogenase B (NAD(+)), electron transfer subunit</fullName>
    </submittedName>
</protein>
<dbReference type="InterPro" id="IPR017938">
    <property type="entry name" value="Riboflavin_synthase-like_b-brl"/>
</dbReference>
<evidence type="ECO:0000256" key="4">
    <source>
        <dbReference type="ARBA" id="ARBA00022714"/>
    </source>
</evidence>
<evidence type="ECO:0000313" key="12">
    <source>
        <dbReference type="EMBL" id="GAB0058459.1"/>
    </source>
</evidence>
<gene>
    <name evidence="12" type="primary">pyrK</name>
    <name evidence="12" type="ORF">SIID45300_02808</name>
</gene>
<evidence type="ECO:0000259" key="11">
    <source>
        <dbReference type="PROSITE" id="PS51384"/>
    </source>
</evidence>
<keyword evidence="4" id="KW-0001">2Fe-2S</keyword>
<keyword evidence="5" id="KW-0479">Metal-binding</keyword>
<comment type="cofactor">
    <cofactor evidence="10">
        <name>[2Fe-2S] cluster</name>
        <dbReference type="ChEBI" id="CHEBI:190135"/>
    </cofactor>
</comment>
<reference evidence="12 13" key="1">
    <citation type="submission" date="2024-09" db="EMBL/GenBank/DDBJ databases">
        <title>Draft genome sequence of Candidatus Magnetaquicoccaceae bacterium FCR-1.</title>
        <authorList>
            <person name="Shimoshige H."/>
            <person name="Shimamura S."/>
            <person name="Taoka A."/>
            <person name="Kobayashi H."/>
            <person name="Maekawa T."/>
        </authorList>
    </citation>
    <scope>NUCLEOTIDE SEQUENCE [LARGE SCALE GENOMIC DNA]</scope>
    <source>
        <strain evidence="12 13">FCR-1</strain>
    </source>
</reference>
<comment type="caution">
    <text evidence="12">The sequence shown here is derived from an EMBL/GenBank/DDBJ whole genome shotgun (WGS) entry which is preliminary data.</text>
</comment>
<evidence type="ECO:0000256" key="6">
    <source>
        <dbReference type="ARBA" id="ARBA00022827"/>
    </source>
</evidence>
<keyword evidence="9" id="KW-0411">Iron-sulfur</keyword>
<dbReference type="InterPro" id="IPR006058">
    <property type="entry name" value="2Fe2S_fd_BS"/>
</dbReference>
<dbReference type="CDD" id="cd06218">
    <property type="entry name" value="DHOD_e_trans"/>
    <property type="match status" value="1"/>
</dbReference>
<dbReference type="InterPro" id="IPR050353">
    <property type="entry name" value="PyrK_electron_transfer"/>
</dbReference>
<dbReference type="Pfam" id="PF10418">
    <property type="entry name" value="DHODB_Fe-S_bind"/>
    <property type="match status" value="1"/>
</dbReference>
<evidence type="ECO:0000256" key="5">
    <source>
        <dbReference type="ARBA" id="ARBA00022723"/>
    </source>
</evidence>
<evidence type="ECO:0000256" key="10">
    <source>
        <dbReference type="ARBA" id="ARBA00034078"/>
    </source>
</evidence>
<evidence type="ECO:0000313" key="13">
    <source>
        <dbReference type="Proteomes" id="UP001628193"/>
    </source>
</evidence>
<dbReference type="SUPFAM" id="SSF63380">
    <property type="entry name" value="Riboflavin synthase domain-like"/>
    <property type="match status" value="1"/>
</dbReference>
<dbReference type="Gene3D" id="3.40.50.80">
    <property type="entry name" value="Nucleotide-binding domain of ferredoxin-NADP reductase (FNR) module"/>
    <property type="match status" value="1"/>
</dbReference>
<dbReference type="InterPro" id="IPR012165">
    <property type="entry name" value="Cyt_c3_hydrogenase_gsu"/>
</dbReference>
<keyword evidence="13" id="KW-1185">Reference proteome</keyword>
<dbReference type="PANTHER" id="PTHR43513:SF3">
    <property type="entry name" value="DIHYDROOROTATE DEHYDROGENASE B (NAD(+)), ELECTRON TRANSFER SUBUNIT-RELATED"/>
    <property type="match status" value="1"/>
</dbReference>
<dbReference type="PIRSF" id="PIRSF006816">
    <property type="entry name" value="Cyc3_hyd_g"/>
    <property type="match status" value="1"/>
</dbReference>
<comment type="similarity">
    <text evidence="1">Belongs to the PyrK family.</text>
</comment>
<dbReference type="PROSITE" id="PS00197">
    <property type="entry name" value="2FE2S_FER_1"/>
    <property type="match status" value="1"/>
</dbReference>
<keyword evidence="3" id="KW-0285">Flavoprotein</keyword>
<dbReference type="Gene3D" id="2.40.30.10">
    <property type="entry name" value="Translation factors"/>
    <property type="match status" value="1"/>
</dbReference>
<dbReference type="RefSeq" id="WP_420906181.1">
    <property type="nucleotide sequence ID" value="NZ_BAAFGK010000005.1"/>
</dbReference>
<keyword evidence="2" id="KW-0813">Transport</keyword>
<dbReference type="InterPro" id="IPR019480">
    <property type="entry name" value="Dihydroorotate_DH_Fe-S-bd"/>
</dbReference>
<evidence type="ECO:0000256" key="9">
    <source>
        <dbReference type="ARBA" id="ARBA00023014"/>
    </source>
</evidence>
<dbReference type="PROSITE" id="PS51384">
    <property type="entry name" value="FAD_FR"/>
    <property type="match status" value="1"/>
</dbReference>
<evidence type="ECO:0000256" key="2">
    <source>
        <dbReference type="ARBA" id="ARBA00022448"/>
    </source>
</evidence>
<proteinExistence type="inferred from homology"/>
<evidence type="ECO:0000256" key="7">
    <source>
        <dbReference type="ARBA" id="ARBA00022982"/>
    </source>
</evidence>
<keyword evidence="8" id="KW-0408">Iron</keyword>
<keyword evidence="6" id="KW-0274">FAD</keyword>